<name>A0A9P6KV27_9PLEO</name>
<keyword evidence="3" id="KW-0503">Monooxygenase</keyword>
<dbReference type="InterPro" id="IPR017972">
    <property type="entry name" value="Cyt_P450_CS"/>
</dbReference>
<proteinExistence type="inferred from homology"/>
<evidence type="ECO:0008006" key="6">
    <source>
        <dbReference type="Google" id="ProtNLM"/>
    </source>
</evidence>
<dbReference type="GO" id="GO:0005506">
    <property type="term" value="F:iron ion binding"/>
    <property type="evidence" value="ECO:0007669"/>
    <property type="project" value="InterPro"/>
</dbReference>
<dbReference type="Pfam" id="PF00067">
    <property type="entry name" value="p450"/>
    <property type="match status" value="1"/>
</dbReference>
<comment type="caution">
    <text evidence="4">The sequence shown here is derived from an EMBL/GenBank/DDBJ whole genome shotgun (WGS) entry which is preliminary data.</text>
</comment>
<dbReference type="InterPro" id="IPR053007">
    <property type="entry name" value="CYP450_monoxygenase_sec-met"/>
</dbReference>
<evidence type="ECO:0000256" key="2">
    <source>
        <dbReference type="ARBA" id="ARBA00023004"/>
    </source>
</evidence>
<dbReference type="AlphaFoldDB" id="A0A9P6KV27"/>
<keyword evidence="3" id="KW-0349">Heme</keyword>
<keyword evidence="1 3" id="KW-0479">Metal-binding</keyword>
<sequence>MPETEMRTLIDTNACKVLFWMAAFLMMDPSLIAKVREEIQSSFREDGTAGRRLIIPCGQLHLHKSVSGDDAAEFDMNCFLDNTKVSSNPSYRPFGGGVTYCPGRLLAKEDRISRRWIS</sequence>
<dbReference type="InterPro" id="IPR036396">
    <property type="entry name" value="Cyt_P450_sf"/>
</dbReference>
<dbReference type="GO" id="GO:0016705">
    <property type="term" value="F:oxidoreductase activity, acting on paired donors, with incorporation or reduction of molecular oxygen"/>
    <property type="evidence" value="ECO:0007669"/>
    <property type="project" value="InterPro"/>
</dbReference>
<reference evidence="4" key="1">
    <citation type="journal article" date="2020" name="Mol. Plant Microbe Interact.">
        <title>Genome Sequence of the Biocontrol Agent Coniothyrium minitans strain Conio (IMI 134523).</title>
        <authorList>
            <person name="Patel D."/>
            <person name="Shittu T.A."/>
            <person name="Baroncelli R."/>
            <person name="Muthumeenakshi S."/>
            <person name="Osborne T.H."/>
            <person name="Janganan T.K."/>
            <person name="Sreenivasaprasad S."/>
        </authorList>
    </citation>
    <scope>NUCLEOTIDE SEQUENCE</scope>
    <source>
        <strain evidence="4">Conio</strain>
    </source>
</reference>
<evidence type="ECO:0000256" key="1">
    <source>
        <dbReference type="ARBA" id="ARBA00022723"/>
    </source>
</evidence>
<dbReference type="GO" id="GO:0020037">
    <property type="term" value="F:heme binding"/>
    <property type="evidence" value="ECO:0007669"/>
    <property type="project" value="InterPro"/>
</dbReference>
<dbReference type="PROSITE" id="PS00086">
    <property type="entry name" value="CYTOCHROME_P450"/>
    <property type="match status" value="1"/>
</dbReference>
<organism evidence="4 5">
    <name type="scientific">Paraphaeosphaeria minitans</name>
    <dbReference type="NCBI Taxonomy" id="565426"/>
    <lineage>
        <taxon>Eukaryota</taxon>
        <taxon>Fungi</taxon>
        <taxon>Dikarya</taxon>
        <taxon>Ascomycota</taxon>
        <taxon>Pezizomycotina</taxon>
        <taxon>Dothideomycetes</taxon>
        <taxon>Pleosporomycetidae</taxon>
        <taxon>Pleosporales</taxon>
        <taxon>Massarineae</taxon>
        <taxon>Didymosphaeriaceae</taxon>
        <taxon>Paraphaeosphaeria</taxon>
    </lineage>
</organism>
<keyword evidence="2 3" id="KW-0408">Iron</keyword>
<dbReference type="InterPro" id="IPR001128">
    <property type="entry name" value="Cyt_P450"/>
</dbReference>
<protein>
    <recommendedName>
        <fullName evidence="6">Cytochrome P450</fullName>
    </recommendedName>
</protein>
<dbReference type="GO" id="GO:0004497">
    <property type="term" value="F:monooxygenase activity"/>
    <property type="evidence" value="ECO:0007669"/>
    <property type="project" value="UniProtKB-KW"/>
</dbReference>
<dbReference type="PANTHER" id="PTHR47582">
    <property type="entry name" value="P450, PUTATIVE (EUROFUNG)-RELATED"/>
    <property type="match status" value="1"/>
</dbReference>
<dbReference type="OrthoDB" id="1470350at2759"/>
<keyword evidence="3" id="KW-0560">Oxidoreductase</keyword>
<dbReference type="SUPFAM" id="SSF48264">
    <property type="entry name" value="Cytochrome P450"/>
    <property type="match status" value="1"/>
</dbReference>
<gene>
    <name evidence="4" type="ORF">PMIN01_02565</name>
</gene>
<evidence type="ECO:0000256" key="3">
    <source>
        <dbReference type="RuleBase" id="RU000461"/>
    </source>
</evidence>
<dbReference type="Proteomes" id="UP000756921">
    <property type="component" value="Unassembled WGS sequence"/>
</dbReference>
<keyword evidence="5" id="KW-1185">Reference proteome</keyword>
<dbReference type="Gene3D" id="1.10.630.10">
    <property type="entry name" value="Cytochrome P450"/>
    <property type="match status" value="1"/>
</dbReference>
<dbReference type="PANTHER" id="PTHR47582:SF1">
    <property type="entry name" value="P450, PUTATIVE (EUROFUNG)-RELATED"/>
    <property type="match status" value="1"/>
</dbReference>
<comment type="similarity">
    <text evidence="3">Belongs to the cytochrome P450 family.</text>
</comment>
<accession>A0A9P6KV27</accession>
<evidence type="ECO:0000313" key="4">
    <source>
        <dbReference type="EMBL" id="KAF9739930.1"/>
    </source>
</evidence>
<evidence type="ECO:0000313" key="5">
    <source>
        <dbReference type="Proteomes" id="UP000756921"/>
    </source>
</evidence>
<dbReference type="EMBL" id="WJXW01000002">
    <property type="protein sequence ID" value="KAF9739930.1"/>
    <property type="molecule type" value="Genomic_DNA"/>
</dbReference>